<sequence>MKKVLIAATSAILLITLGIYLFFILPNEKNLDVIRNMPIENVDLNKINDGVYKGDFSYGSHTYKVEVSVIEHKLEKIDVISNRDSSHAKKAEGVISRILEEQSLDVDVVSGATTTSKALLKAVENALKSSPKI</sequence>
<evidence type="ECO:0000259" key="2">
    <source>
        <dbReference type="SMART" id="SM00900"/>
    </source>
</evidence>
<dbReference type="EMBL" id="CP017269">
    <property type="protein sequence ID" value="AOT71241.1"/>
    <property type="molecule type" value="Genomic_DNA"/>
</dbReference>
<dbReference type="Gene3D" id="3.90.1010.20">
    <property type="match status" value="1"/>
</dbReference>
<dbReference type="KEGG" id="gfe:Gferi_17785"/>
<protein>
    <recommendedName>
        <fullName evidence="2">FMN-binding domain-containing protein</fullName>
    </recommendedName>
</protein>
<name>A0A1D8GK08_9FIRM</name>
<keyword evidence="1" id="KW-1133">Transmembrane helix</keyword>
<keyword evidence="4" id="KW-1185">Reference proteome</keyword>
<dbReference type="GO" id="GO:0016020">
    <property type="term" value="C:membrane"/>
    <property type="evidence" value="ECO:0007669"/>
    <property type="project" value="InterPro"/>
</dbReference>
<organism evidence="3 4">
    <name type="scientific">Geosporobacter ferrireducens</name>
    <dbReference type="NCBI Taxonomy" id="1424294"/>
    <lineage>
        <taxon>Bacteria</taxon>
        <taxon>Bacillati</taxon>
        <taxon>Bacillota</taxon>
        <taxon>Clostridia</taxon>
        <taxon>Peptostreptococcales</taxon>
        <taxon>Thermotaleaceae</taxon>
        <taxon>Geosporobacter</taxon>
    </lineage>
</organism>
<dbReference type="InterPro" id="IPR007329">
    <property type="entry name" value="FMN-bd"/>
</dbReference>
<keyword evidence="1" id="KW-0472">Membrane</keyword>
<dbReference type="GO" id="GO:0010181">
    <property type="term" value="F:FMN binding"/>
    <property type="evidence" value="ECO:0007669"/>
    <property type="project" value="InterPro"/>
</dbReference>
<keyword evidence="1" id="KW-0812">Transmembrane</keyword>
<accession>A0A1D8GK08</accession>
<dbReference type="RefSeq" id="WP_069978869.1">
    <property type="nucleotide sequence ID" value="NZ_CP017269.1"/>
</dbReference>
<dbReference type="Proteomes" id="UP000095743">
    <property type="component" value="Chromosome"/>
</dbReference>
<dbReference type="AlphaFoldDB" id="A0A1D8GK08"/>
<evidence type="ECO:0000313" key="4">
    <source>
        <dbReference type="Proteomes" id="UP000095743"/>
    </source>
</evidence>
<dbReference type="STRING" id="1424294.Gferi_17785"/>
<evidence type="ECO:0000313" key="3">
    <source>
        <dbReference type="EMBL" id="AOT71241.1"/>
    </source>
</evidence>
<dbReference type="Pfam" id="PF04205">
    <property type="entry name" value="FMN_bind"/>
    <property type="match status" value="1"/>
</dbReference>
<gene>
    <name evidence="3" type="ORF">Gferi_17785</name>
</gene>
<reference evidence="3 4" key="1">
    <citation type="submission" date="2016-09" db="EMBL/GenBank/DDBJ databases">
        <title>Genomic analysis reveals versatility of anaerobic energy metabolism of Geosporobacter ferrireducens IRF9 of phylum Firmicutes.</title>
        <authorList>
            <person name="Kim S.-J."/>
        </authorList>
    </citation>
    <scope>NUCLEOTIDE SEQUENCE [LARGE SCALE GENOMIC DNA]</scope>
    <source>
        <strain evidence="3 4">IRF9</strain>
    </source>
</reference>
<feature type="domain" description="FMN-binding" evidence="2">
    <location>
        <begin position="57"/>
        <end position="130"/>
    </location>
</feature>
<feature type="transmembrane region" description="Helical" evidence="1">
    <location>
        <begin position="6"/>
        <end position="25"/>
    </location>
</feature>
<dbReference type="OrthoDB" id="307864at2"/>
<dbReference type="SMART" id="SM00900">
    <property type="entry name" value="FMN_bind"/>
    <property type="match status" value="1"/>
</dbReference>
<proteinExistence type="predicted"/>
<evidence type="ECO:0000256" key="1">
    <source>
        <dbReference type="SAM" id="Phobius"/>
    </source>
</evidence>